<organism evidence="9 10">
    <name type="scientific">Mucilaginibacter humi</name>
    <dbReference type="NCBI Taxonomy" id="2732510"/>
    <lineage>
        <taxon>Bacteria</taxon>
        <taxon>Pseudomonadati</taxon>
        <taxon>Bacteroidota</taxon>
        <taxon>Sphingobacteriia</taxon>
        <taxon>Sphingobacteriales</taxon>
        <taxon>Sphingobacteriaceae</taxon>
        <taxon>Mucilaginibacter</taxon>
    </lineage>
</organism>
<dbReference type="Gene3D" id="2.40.440.10">
    <property type="entry name" value="L,D-transpeptidase catalytic domain-like"/>
    <property type="match status" value="1"/>
</dbReference>
<dbReference type="Pfam" id="PF03734">
    <property type="entry name" value="YkuD"/>
    <property type="match status" value="1"/>
</dbReference>
<comment type="similarity">
    <text evidence="2">Belongs to the YkuD family.</text>
</comment>
<dbReference type="SUPFAM" id="SSF141523">
    <property type="entry name" value="L,D-transpeptidase catalytic domain-like"/>
    <property type="match status" value="1"/>
</dbReference>
<reference evidence="9 10" key="1">
    <citation type="submission" date="2020-05" db="EMBL/GenBank/DDBJ databases">
        <authorList>
            <person name="Khan S.A."/>
            <person name="Jeon C.O."/>
            <person name="Chun B.H."/>
        </authorList>
    </citation>
    <scope>NUCLEOTIDE SEQUENCE [LARGE SCALE GENOMIC DNA]</scope>
    <source>
        <strain evidence="9 10">S1162</strain>
    </source>
</reference>
<dbReference type="InterPro" id="IPR052905">
    <property type="entry name" value="LD-transpeptidase_YkuD-like"/>
</dbReference>
<evidence type="ECO:0000256" key="2">
    <source>
        <dbReference type="ARBA" id="ARBA00005992"/>
    </source>
</evidence>
<feature type="active site" description="Nucleophile" evidence="7">
    <location>
        <position position="189"/>
    </location>
</feature>
<evidence type="ECO:0000256" key="7">
    <source>
        <dbReference type="PROSITE-ProRule" id="PRU01373"/>
    </source>
</evidence>
<keyword evidence="4 7" id="KW-0133">Cell shape</keyword>
<dbReference type="Proteomes" id="UP000566071">
    <property type="component" value="Unassembled WGS sequence"/>
</dbReference>
<evidence type="ECO:0000313" key="10">
    <source>
        <dbReference type="Proteomes" id="UP000566071"/>
    </source>
</evidence>
<keyword evidence="6 7" id="KW-0961">Cell wall biogenesis/degradation</keyword>
<dbReference type="InterPro" id="IPR038063">
    <property type="entry name" value="Transpep_catalytic_dom"/>
</dbReference>
<sequence>MIIANLERLRWKNKPLDKKYVIVNIADYRLDVIENGKSVLNMKVCVGRGRNPYGKTDLTNYVDSDKVDKPNQHSTPQLNSKIHSVDVNPVWNIPQSIATKEIMVEAAKDRYYLENKGINVYKNGKLIDADDVNWSTAAKGDYDFKQRPGDDNSLGKIKFLFQNQSSVYLHDTPAKLAFTRPMRAISHGCVRLGDPQGLAHTLFGDGPKFDLIVKDMASDKPDPTTINLTPNIPVYITYITARADTTGAIQIRPDVYELDTVLYNALAQVK</sequence>
<dbReference type="PANTHER" id="PTHR41533:SF2">
    <property type="entry name" value="BLR7131 PROTEIN"/>
    <property type="match status" value="1"/>
</dbReference>
<keyword evidence="5 7" id="KW-0573">Peptidoglycan synthesis</keyword>
<evidence type="ECO:0000256" key="4">
    <source>
        <dbReference type="ARBA" id="ARBA00022960"/>
    </source>
</evidence>
<evidence type="ECO:0000259" key="8">
    <source>
        <dbReference type="PROSITE" id="PS52029"/>
    </source>
</evidence>
<dbReference type="PANTHER" id="PTHR41533">
    <property type="entry name" value="L,D-TRANSPEPTIDASE HI_1667-RELATED"/>
    <property type="match status" value="1"/>
</dbReference>
<keyword evidence="3" id="KW-0808">Transferase</keyword>
<dbReference type="InterPro" id="IPR005490">
    <property type="entry name" value="LD_TPept_cat_dom"/>
</dbReference>
<evidence type="ECO:0000256" key="3">
    <source>
        <dbReference type="ARBA" id="ARBA00022679"/>
    </source>
</evidence>
<gene>
    <name evidence="9" type="ORF">HK413_01000</name>
</gene>
<keyword evidence="10" id="KW-1185">Reference proteome</keyword>
<evidence type="ECO:0000256" key="1">
    <source>
        <dbReference type="ARBA" id="ARBA00004752"/>
    </source>
</evidence>
<comment type="caution">
    <text evidence="9">The sequence shown here is derived from an EMBL/GenBank/DDBJ whole genome shotgun (WGS) entry which is preliminary data.</text>
</comment>
<dbReference type="EMBL" id="JABFCR010000003">
    <property type="protein sequence ID" value="NNU33113.1"/>
    <property type="molecule type" value="Genomic_DNA"/>
</dbReference>
<evidence type="ECO:0000313" key="9">
    <source>
        <dbReference type="EMBL" id="NNU33113.1"/>
    </source>
</evidence>
<dbReference type="CDD" id="cd16913">
    <property type="entry name" value="YkuD_like"/>
    <property type="match status" value="1"/>
</dbReference>
<proteinExistence type="inferred from homology"/>
<protein>
    <submittedName>
        <fullName evidence="9">L,D-transpeptidase family protein</fullName>
    </submittedName>
</protein>
<dbReference type="RefSeq" id="WP_175268815.1">
    <property type="nucleotide sequence ID" value="NZ_JABFCR010000003.1"/>
</dbReference>
<accession>A0ABX1VZJ7</accession>
<feature type="active site" description="Proton donor/acceptor" evidence="7">
    <location>
        <position position="170"/>
    </location>
</feature>
<dbReference type="PROSITE" id="PS52029">
    <property type="entry name" value="LD_TPASE"/>
    <property type="match status" value="1"/>
</dbReference>
<comment type="pathway">
    <text evidence="1 7">Cell wall biogenesis; peptidoglycan biosynthesis.</text>
</comment>
<evidence type="ECO:0000256" key="5">
    <source>
        <dbReference type="ARBA" id="ARBA00022984"/>
    </source>
</evidence>
<evidence type="ECO:0000256" key="6">
    <source>
        <dbReference type="ARBA" id="ARBA00023316"/>
    </source>
</evidence>
<name>A0ABX1VZJ7_9SPHI</name>
<feature type="domain" description="L,D-TPase catalytic" evidence="8">
    <location>
        <begin position="19"/>
        <end position="212"/>
    </location>
</feature>